<organism evidence="2 3">
    <name type="scientific">Streptomyces cuspidosporus</name>
    <dbReference type="NCBI Taxonomy" id="66882"/>
    <lineage>
        <taxon>Bacteria</taxon>
        <taxon>Bacillati</taxon>
        <taxon>Actinomycetota</taxon>
        <taxon>Actinomycetes</taxon>
        <taxon>Kitasatosporales</taxon>
        <taxon>Streptomycetaceae</taxon>
        <taxon>Streptomyces</taxon>
    </lineage>
</organism>
<reference evidence="2 3" key="1">
    <citation type="journal article" date="2019" name="Int. J. Syst. Evol. Microbiol.">
        <title>The Global Catalogue of Microorganisms (GCM) 10K type strain sequencing project: providing services to taxonomists for standard genome sequencing and annotation.</title>
        <authorList>
            <consortium name="The Broad Institute Genomics Platform"/>
            <consortium name="The Broad Institute Genome Sequencing Center for Infectious Disease"/>
            <person name="Wu L."/>
            <person name="Ma J."/>
        </authorList>
    </citation>
    <scope>NUCLEOTIDE SEQUENCE [LARGE SCALE GENOMIC DNA]</scope>
    <source>
        <strain evidence="2 3">JCM 4316</strain>
    </source>
</reference>
<evidence type="ECO:0000256" key="1">
    <source>
        <dbReference type="SAM" id="MobiDB-lite"/>
    </source>
</evidence>
<evidence type="ECO:0000313" key="3">
    <source>
        <dbReference type="Proteomes" id="UP001500253"/>
    </source>
</evidence>
<feature type="compositionally biased region" description="Basic and acidic residues" evidence="1">
    <location>
        <begin position="1"/>
        <end position="10"/>
    </location>
</feature>
<sequence length="113" mass="12370">MAHEYPEFRLRLPGGGPEARGRLLTEKGTNGSQKFVVLAGSPGRPEVVPSFPVRMPSSYQDPHHLDVAAAIRMKHGLRQTAGQRLFPAGSRIATHSTWCVTGKRSKARSRRGV</sequence>
<keyword evidence="3" id="KW-1185">Reference proteome</keyword>
<protein>
    <submittedName>
        <fullName evidence="2">Uncharacterized protein</fullName>
    </submittedName>
</protein>
<feature type="region of interest" description="Disordered" evidence="1">
    <location>
        <begin position="1"/>
        <end position="20"/>
    </location>
</feature>
<accession>A0ABN3G0Q4</accession>
<dbReference type="EMBL" id="BAAASD010000009">
    <property type="protein sequence ID" value="GAA2341770.1"/>
    <property type="molecule type" value="Genomic_DNA"/>
</dbReference>
<evidence type="ECO:0000313" key="2">
    <source>
        <dbReference type="EMBL" id="GAA2341770.1"/>
    </source>
</evidence>
<gene>
    <name evidence="2" type="ORF">GCM10010246_28670</name>
</gene>
<comment type="caution">
    <text evidence="2">The sequence shown here is derived from an EMBL/GenBank/DDBJ whole genome shotgun (WGS) entry which is preliminary data.</text>
</comment>
<dbReference type="Proteomes" id="UP001500253">
    <property type="component" value="Unassembled WGS sequence"/>
</dbReference>
<proteinExistence type="predicted"/>
<name>A0ABN3G0Q4_9ACTN</name>